<dbReference type="InterPro" id="IPR051534">
    <property type="entry name" value="CBASS_pafABC_assoc_protein"/>
</dbReference>
<organism evidence="4 5">
    <name type="scientific">Microbacterium ginsengisoli</name>
    <dbReference type="NCBI Taxonomy" id="400772"/>
    <lineage>
        <taxon>Bacteria</taxon>
        <taxon>Bacillati</taxon>
        <taxon>Actinomycetota</taxon>
        <taxon>Actinomycetes</taxon>
        <taxon>Micrococcales</taxon>
        <taxon>Microbacteriaceae</taxon>
        <taxon>Microbacterium</taxon>
    </lineage>
</organism>
<gene>
    <name evidence="4" type="ORF">DCP95_03985</name>
</gene>
<dbReference type="Pfam" id="PF25583">
    <property type="entry name" value="WCX"/>
    <property type="match status" value="1"/>
</dbReference>
<evidence type="ECO:0000313" key="5">
    <source>
        <dbReference type="Proteomes" id="UP000257479"/>
    </source>
</evidence>
<dbReference type="InterPro" id="IPR028349">
    <property type="entry name" value="PafC-like"/>
</dbReference>
<evidence type="ECO:0000259" key="3">
    <source>
        <dbReference type="Pfam" id="PF25583"/>
    </source>
</evidence>
<sequence length="323" mass="34810">MTDARPPLVATDRAALILQLVPYLIEHGEVSVAEAAADFDVSETQMRQIVEKLTVIGRPGDGGYWQLPHDLFDIDWDLLDEQDRIAITHTVGLERAPKLTAREAAALLAGLQVVAAVPGVGEGDLMRGLLAKLARGAATAPAELVLTPAPVDAVRRSIDDALTRGVAASFTYKTPEGAPTVRTVDPVKVHITGGEWYLQGWCHLRRAMRTFNLDRVSDVALTDIPITHSGEPVPPLFEPGGDDATATIRFAERLTPLLGEYLSYADVVCVDGVCTATMRIGDPRSLRRLVTRRGGDVEILAPESARRAARDWAAAALAQYDPA</sequence>
<proteinExistence type="predicted"/>
<dbReference type="AlphaFoldDB" id="A0A3C1KBZ0"/>
<feature type="domain" description="WYL" evidence="1">
    <location>
        <begin position="156"/>
        <end position="220"/>
    </location>
</feature>
<dbReference type="RefSeq" id="WP_045248133.1">
    <property type="nucleotide sequence ID" value="NZ_JBOFAV010000008.1"/>
</dbReference>
<dbReference type="InterPro" id="IPR057727">
    <property type="entry name" value="WCX_dom"/>
</dbReference>
<dbReference type="InterPro" id="IPR043839">
    <property type="entry name" value="PafC_HTH"/>
</dbReference>
<evidence type="ECO:0000259" key="2">
    <source>
        <dbReference type="Pfam" id="PF19187"/>
    </source>
</evidence>
<dbReference type="Pfam" id="PF19187">
    <property type="entry name" value="HTH_PafC"/>
    <property type="match status" value="1"/>
</dbReference>
<dbReference type="PROSITE" id="PS52050">
    <property type="entry name" value="WYL"/>
    <property type="match status" value="1"/>
</dbReference>
<comment type="caution">
    <text evidence="4">The sequence shown here is derived from an EMBL/GenBank/DDBJ whole genome shotgun (WGS) entry which is preliminary data.</text>
</comment>
<dbReference type="PANTHER" id="PTHR34580:SF1">
    <property type="entry name" value="PROTEIN PAFC"/>
    <property type="match status" value="1"/>
</dbReference>
<dbReference type="OrthoDB" id="3171994at2"/>
<evidence type="ECO:0000313" key="4">
    <source>
        <dbReference type="EMBL" id="HAN23716.1"/>
    </source>
</evidence>
<accession>A0A3C1KBZ0</accession>
<feature type="domain" description="WCX" evidence="3">
    <location>
        <begin position="245"/>
        <end position="317"/>
    </location>
</feature>
<dbReference type="Pfam" id="PF13280">
    <property type="entry name" value="WYL"/>
    <property type="match status" value="1"/>
</dbReference>
<dbReference type="PIRSF" id="PIRSF016838">
    <property type="entry name" value="PafC"/>
    <property type="match status" value="1"/>
</dbReference>
<feature type="domain" description="PafC HTH" evidence="2">
    <location>
        <begin position="15"/>
        <end position="134"/>
    </location>
</feature>
<dbReference type="EMBL" id="DMNG01000067">
    <property type="protein sequence ID" value="HAN23716.1"/>
    <property type="molecule type" value="Genomic_DNA"/>
</dbReference>
<reference evidence="4 5" key="1">
    <citation type="journal article" date="2018" name="Nat. Biotechnol.">
        <title>A standardized bacterial taxonomy based on genome phylogeny substantially revises the tree of life.</title>
        <authorList>
            <person name="Parks D.H."/>
            <person name="Chuvochina M."/>
            <person name="Waite D.W."/>
            <person name="Rinke C."/>
            <person name="Skarshewski A."/>
            <person name="Chaumeil P.A."/>
            <person name="Hugenholtz P."/>
        </authorList>
    </citation>
    <scope>NUCLEOTIDE SEQUENCE [LARGE SCALE GENOMIC DNA]</scope>
    <source>
        <strain evidence="4">UBA9152</strain>
    </source>
</reference>
<dbReference type="InterPro" id="IPR026881">
    <property type="entry name" value="WYL_dom"/>
</dbReference>
<protein>
    <submittedName>
        <fullName evidence="4">WYL domain-containing protein</fullName>
    </submittedName>
</protein>
<evidence type="ECO:0000259" key="1">
    <source>
        <dbReference type="Pfam" id="PF13280"/>
    </source>
</evidence>
<name>A0A3C1KBZ0_9MICO</name>
<dbReference type="PANTHER" id="PTHR34580">
    <property type="match status" value="1"/>
</dbReference>
<dbReference type="Proteomes" id="UP000257479">
    <property type="component" value="Unassembled WGS sequence"/>
</dbReference>